<gene>
    <name evidence="2" type="ORF">PAECIP111893_05196</name>
</gene>
<feature type="transmembrane region" description="Helical" evidence="1">
    <location>
        <begin position="32"/>
        <end position="52"/>
    </location>
</feature>
<evidence type="ECO:0000313" key="3">
    <source>
        <dbReference type="Proteomes" id="UP000838686"/>
    </source>
</evidence>
<accession>A0ABM9CV39</accession>
<evidence type="ECO:0000256" key="1">
    <source>
        <dbReference type="SAM" id="Phobius"/>
    </source>
</evidence>
<organism evidence="2 3">
    <name type="scientific">Paenibacillus plantiphilus</name>
    <dbReference type="NCBI Taxonomy" id="2905650"/>
    <lineage>
        <taxon>Bacteria</taxon>
        <taxon>Bacillati</taxon>
        <taxon>Bacillota</taxon>
        <taxon>Bacilli</taxon>
        <taxon>Bacillales</taxon>
        <taxon>Paenibacillaceae</taxon>
        <taxon>Paenibacillus</taxon>
    </lineage>
</organism>
<protein>
    <submittedName>
        <fullName evidence="2">Uncharacterized protein</fullName>
    </submittedName>
</protein>
<keyword evidence="3" id="KW-1185">Reference proteome</keyword>
<reference evidence="2" key="1">
    <citation type="submission" date="2022-01" db="EMBL/GenBank/DDBJ databases">
        <authorList>
            <person name="Criscuolo A."/>
        </authorList>
    </citation>
    <scope>NUCLEOTIDE SEQUENCE</scope>
    <source>
        <strain evidence="2">CIP111893</strain>
    </source>
</reference>
<proteinExistence type="predicted"/>
<dbReference type="RefSeq" id="WP_236347295.1">
    <property type="nucleotide sequence ID" value="NZ_CAKMMF010000049.1"/>
</dbReference>
<keyword evidence="1" id="KW-0472">Membrane</keyword>
<name>A0ABM9CV39_9BACL</name>
<sequence>MLEKVIVMIVAFGLVIVYDLPNYRRNKRRERIVYWTMMMIAAYLGLDFMLNIKLPHADELLDITFTWPARMIFEALQI</sequence>
<keyword evidence="1" id="KW-1133">Transmembrane helix</keyword>
<feature type="transmembrane region" description="Helical" evidence="1">
    <location>
        <begin position="6"/>
        <end position="23"/>
    </location>
</feature>
<dbReference type="EMBL" id="CAKMMF010000049">
    <property type="protein sequence ID" value="CAH1224942.1"/>
    <property type="molecule type" value="Genomic_DNA"/>
</dbReference>
<dbReference type="Proteomes" id="UP000838686">
    <property type="component" value="Unassembled WGS sequence"/>
</dbReference>
<keyword evidence="1" id="KW-0812">Transmembrane</keyword>
<comment type="caution">
    <text evidence="2">The sequence shown here is derived from an EMBL/GenBank/DDBJ whole genome shotgun (WGS) entry which is preliminary data.</text>
</comment>
<evidence type="ECO:0000313" key="2">
    <source>
        <dbReference type="EMBL" id="CAH1224942.1"/>
    </source>
</evidence>